<dbReference type="EMBL" id="CZDF01000132">
    <property type="protein sequence ID" value="CUR30930.1"/>
    <property type="molecule type" value="Genomic_DNA"/>
</dbReference>
<dbReference type="OrthoDB" id="463049at2"/>
<dbReference type="RefSeq" id="WP_072717873.1">
    <property type="nucleotide sequence ID" value="NZ_LN889782.1"/>
</dbReference>
<dbReference type="Proteomes" id="UP000184315">
    <property type="component" value="Unassembled WGS sequence"/>
</dbReference>
<accession>A0A1J1LFZ3</accession>
<reference evidence="2" key="1">
    <citation type="submission" date="2015-10" db="EMBL/GenBank/DDBJ databases">
        <authorList>
            <person name="Regsiter A."/>
            <person name="william w."/>
        </authorList>
    </citation>
    <scope>NUCLEOTIDE SEQUENCE [LARGE SCALE GENOMIC DNA]</scope>
</reference>
<protein>
    <submittedName>
        <fullName evidence="1">Uncharacterized protein</fullName>
    </submittedName>
</protein>
<keyword evidence="2" id="KW-1185">Reference proteome</keyword>
<organism evidence="1 2">
    <name type="scientific">Planktothrix tepida PCC 9214</name>
    <dbReference type="NCBI Taxonomy" id="671072"/>
    <lineage>
        <taxon>Bacteria</taxon>
        <taxon>Bacillati</taxon>
        <taxon>Cyanobacteriota</taxon>
        <taxon>Cyanophyceae</taxon>
        <taxon>Oscillatoriophycideae</taxon>
        <taxon>Oscillatoriales</taxon>
        <taxon>Microcoleaceae</taxon>
        <taxon>Planktothrix</taxon>
    </lineage>
</organism>
<proteinExistence type="predicted"/>
<evidence type="ECO:0000313" key="1">
    <source>
        <dbReference type="EMBL" id="CUR30930.1"/>
    </source>
</evidence>
<name>A0A1J1LFZ3_9CYAN</name>
<evidence type="ECO:0000313" key="2">
    <source>
        <dbReference type="Proteomes" id="UP000184315"/>
    </source>
</evidence>
<gene>
    <name evidence="1" type="ORF">PL9214290521</name>
</gene>
<dbReference type="AlphaFoldDB" id="A0A1J1LFZ3"/>
<sequence length="110" mass="12537">MKSEQVITFFSDIITHKPELFQGEILKDLTRLETVLDDSETEPEPERIESVTEAIIEFCDVNPEIHSQLTEMVSEPELNSSETLGENQVQLLSDSIKKVLDLHFLNPPNI</sequence>